<sequence length="369" mass="39646">MVTSAVYATATSTSTLPSALPPPVPRCPADLSMCAPTETSLSSGAVAKRRRSPSHRDSATAPLHRRLPGALVAQIISFVGGSCGWHMDDAAADGDLALLEDLQHCSLYTTVQLCSSRAMDYAAANDDLVVLQWLQQHRDEGCSPVAFHDAAKRGSVAVLEWLFVNQCPPDKRTALDNGVMLNAVESGQTSVVEWLCLTRPAFVPFFNAFDLACRNGHLSIAQCLDAFSSTRPGLAPHTLRALDAAADQGHLDIVRWLHRHRSAECTTDAMDFACAQGHLDVARWLHSHRSEGCTPRALIDAAANGHIAVVGWLVFQRAVPLEGPIVAQAKRLASRRGHASIASLLDELSQAFGTCATGHGRKLLVEQQQ</sequence>
<dbReference type="InterPro" id="IPR036770">
    <property type="entry name" value="Ankyrin_rpt-contain_sf"/>
</dbReference>
<protein>
    <recommendedName>
        <fullName evidence="4">Ankyrin repeat domain containing protein</fullName>
    </recommendedName>
</protein>
<dbReference type="AlphaFoldDB" id="A0AAD5LSE6"/>
<evidence type="ECO:0000313" key="3">
    <source>
        <dbReference type="Proteomes" id="UP001209570"/>
    </source>
</evidence>
<comment type="caution">
    <text evidence="2">The sequence shown here is derived from an EMBL/GenBank/DDBJ whole genome shotgun (WGS) entry which is preliminary data.</text>
</comment>
<accession>A0AAD5LSE6</accession>
<dbReference type="PANTHER" id="PTHR46586:SF3">
    <property type="entry name" value="ANKYRIN REPEAT-CONTAINING PROTEIN"/>
    <property type="match status" value="1"/>
</dbReference>
<dbReference type="SUPFAM" id="SSF48403">
    <property type="entry name" value="Ankyrin repeat"/>
    <property type="match status" value="1"/>
</dbReference>
<evidence type="ECO:0000313" key="2">
    <source>
        <dbReference type="EMBL" id="KAJ0392128.1"/>
    </source>
</evidence>
<keyword evidence="3" id="KW-1185">Reference proteome</keyword>
<dbReference type="InterPro" id="IPR002110">
    <property type="entry name" value="Ankyrin_rpt"/>
</dbReference>
<organism evidence="2 3">
    <name type="scientific">Pythium insidiosum</name>
    <name type="common">Pythiosis disease agent</name>
    <dbReference type="NCBI Taxonomy" id="114742"/>
    <lineage>
        <taxon>Eukaryota</taxon>
        <taxon>Sar</taxon>
        <taxon>Stramenopiles</taxon>
        <taxon>Oomycota</taxon>
        <taxon>Peronosporomycetes</taxon>
        <taxon>Pythiales</taxon>
        <taxon>Pythiaceae</taxon>
        <taxon>Pythium</taxon>
    </lineage>
</organism>
<reference evidence="2" key="1">
    <citation type="submission" date="2021-12" db="EMBL/GenBank/DDBJ databases">
        <title>Prjna785345.</title>
        <authorList>
            <person name="Rujirawat T."/>
            <person name="Krajaejun T."/>
        </authorList>
    </citation>
    <scope>NUCLEOTIDE SEQUENCE</scope>
    <source>
        <strain evidence="2">Pi057C3</strain>
    </source>
</reference>
<feature type="region of interest" description="Disordered" evidence="1">
    <location>
        <begin position="38"/>
        <end position="61"/>
    </location>
</feature>
<dbReference type="Pfam" id="PF12796">
    <property type="entry name" value="Ank_2"/>
    <property type="match status" value="1"/>
</dbReference>
<evidence type="ECO:0008006" key="4">
    <source>
        <dbReference type="Google" id="ProtNLM"/>
    </source>
</evidence>
<dbReference type="EMBL" id="JAKCXM010000712">
    <property type="protein sequence ID" value="KAJ0392128.1"/>
    <property type="molecule type" value="Genomic_DNA"/>
</dbReference>
<evidence type="ECO:0000256" key="1">
    <source>
        <dbReference type="SAM" id="MobiDB-lite"/>
    </source>
</evidence>
<dbReference type="Gene3D" id="1.25.40.20">
    <property type="entry name" value="Ankyrin repeat-containing domain"/>
    <property type="match status" value="1"/>
</dbReference>
<name>A0AAD5LSE6_PYTIN</name>
<gene>
    <name evidence="2" type="ORF">P43SY_005250</name>
</gene>
<proteinExistence type="predicted"/>
<dbReference type="Proteomes" id="UP001209570">
    <property type="component" value="Unassembled WGS sequence"/>
</dbReference>
<dbReference type="PANTHER" id="PTHR46586">
    <property type="entry name" value="ANKYRIN REPEAT-CONTAINING PROTEIN"/>
    <property type="match status" value="1"/>
</dbReference>
<dbReference type="InterPro" id="IPR052050">
    <property type="entry name" value="SecEffector_AnkRepeat"/>
</dbReference>